<dbReference type="InParanoid" id="B7G011"/>
<keyword evidence="2" id="KW-1185">Reference proteome</keyword>
<sequence length="129" mass="14008">MNSWDSSQTITTCGKRHAILSSRACGRGVVPSRADCSSVPSGAWSAAYSAVSWDFDGAVQQLLQLSPHRKTLLVRSVQTVLTSAGATVSQFQSPTLFRAALLQFVSQQQVRDQIWRACVDAMHAPENVE</sequence>
<dbReference type="KEGG" id="pti:PHATRDRAFT_46089"/>
<evidence type="ECO:0000313" key="1">
    <source>
        <dbReference type="EMBL" id="EEC48006.1"/>
    </source>
</evidence>
<dbReference type="RefSeq" id="XP_002180598.1">
    <property type="nucleotide sequence ID" value="XM_002180562.1"/>
</dbReference>
<evidence type="ECO:0000313" key="2">
    <source>
        <dbReference type="Proteomes" id="UP000000759"/>
    </source>
</evidence>
<dbReference type="GeneID" id="7201433"/>
<name>B7G011_PHATC</name>
<proteinExistence type="predicted"/>
<accession>B7G011</accession>
<organism evidence="1 2">
    <name type="scientific">Phaeodactylum tricornutum (strain CCAP 1055/1)</name>
    <dbReference type="NCBI Taxonomy" id="556484"/>
    <lineage>
        <taxon>Eukaryota</taxon>
        <taxon>Sar</taxon>
        <taxon>Stramenopiles</taxon>
        <taxon>Ochrophyta</taxon>
        <taxon>Bacillariophyta</taxon>
        <taxon>Bacillariophyceae</taxon>
        <taxon>Bacillariophycidae</taxon>
        <taxon>Naviculales</taxon>
        <taxon>Phaeodactylaceae</taxon>
        <taxon>Phaeodactylum</taxon>
    </lineage>
</organism>
<dbReference type="Proteomes" id="UP000000759">
    <property type="component" value="Chromosome 9"/>
</dbReference>
<dbReference type="EMBL" id="CM000612">
    <property type="protein sequence ID" value="EEC48006.1"/>
    <property type="molecule type" value="Genomic_DNA"/>
</dbReference>
<dbReference type="PaxDb" id="2850-Phatr46089"/>
<reference evidence="1 2" key="1">
    <citation type="journal article" date="2008" name="Nature">
        <title>The Phaeodactylum genome reveals the evolutionary history of diatom genomes.</title>
        <authorList>
            <person name="Bowler C."/>
            <person name="Allen A.E."/>
            <person name="Badger J.H."/>
            <person name="Grimwood J."/>
            <person name="Jabbari K."/>
            <person name="Kuo A."/>
            <person name="Maheswari U."/>
            <person name="Martens C."/>
            <person name="Maumus F."/>
            <person name="Otillar R.P."/>
            <person name="Rayko E."/>
            <person name="Salamov A."/>
            <person name="Vandepoele K."/>
            <person name="Beszteri B."/>
            <person name="Gruber A."/>
            <person name="Heijde M."/>
            <person name="Katinka M."/>
            <person name="Mock T."/>
            <person name="Valentin K."/>
            <person name="Verret F."/>
            <person name="Berges J.A."/>
            <person name="Brownlee C."/>
            <person name="Cadoret J.P."/>
            <person name="Chiovitti A."/>
            <person name="Choi C.J."/>
            <person name="Coesel S."/>
            <person name="De Martino A."/>
            <person name="Detter J.C."/>
            <person name="Durkin C."/>
            <person name="Falciatore A."/>
            <person name="Fournet J."/>
            <person name="Haruta M."/>
            <person name="Huysman M.J."/>
            <person name="Jenkins B.D."/>
            <person name="Jiroutova K."/>
            <person name="Jorgensen R.E."/>
            <person name="Joubert Y."/>
            <person name="Kaplan A."/>
            <person name="Kroger N."/>
            <person name="Kroth P.G."/>
            <person name="La Roche J."/>
            <person name="Lindquist E."/>
            <person name="Lommer M."/>
            <person name="Martin-Jezequel V."/>
            <person name="Lopez P.J."/>
            <person name="Lucas S."/>
            <person name="Mangogna M."/>
            <person name="McGinnis K."/>
            <person name="Medlin L.K."/>
            <person name="Montsant A."/>
            <person name="Oudot-Le Secq M.P."/>
            <person name="Napoli C."/>
            <person name="Obornik M."/>
            <person name="Parker M.S."/>
            <person name="Petit J.L."/>
            <person name="Porcel B.M."/>
            <person name="Poulsen N."/>
            <person name="Robison M."/>
            <person name="Rychlewski L."/>
            <person name="Rynearson T.A."/>
            <person name="Schmutz J."/>
            <person name="Shapiro H."/>
            <person name="Siaut M."/>
            <person name="Stanley M."/>
            <person name="Sussman M.R."/>
            <person name="Taylor A.R."/>
            <person name="Vardi A."/>
            <person name="von Dassow P."/>
            <person name="Vyverman W."/>
            <person name="Willis A."/>
            <person name="Wyrwicz L.S."/>
            <person name="Rokhsar D.S."/>
            <person name="Weissenbach J."/>
            <person name="Armbrust E.V."/>
            <person name="Green B.R."/>
            <person name="Van de Peer Y."/>
            <person name="Grigoriev I.V."/>
        </authorList>
    </citation>
    <scope>NUCLEOTIDE SEQUENCE [LARGE SCALE GENOMIC DNA]</scope>
    <source>
        <strain evidence="1 2">CCAP 1055/1</strain>
    </source>
</reference>
<dbReference type="InterPro" id="IPR033369">
    <property type="entry name" value="C19orf12"/>
</dbReference>
<reference evidence="2" key="2">
    <citation type="submission" date="2008-08" db="EMBL/GenBank/DDBJ databases">
        <authorList>
            <consortium name="Diatom Consortium"/>
            <person name="Grigoriev I."/>
            <person name="Grimwood J."/>
            <person name="Kuo A."/>
            <person name="Otillar R.P."/>
            <person name="Salamov A."/>
            <person name="Detter J.C."/>
            <person name="Lindquist E."/>
            <person name="Shapiro H."/>
            <person name="Lucas S."/>
            <person name="Glavina del Rio T."/>
            <person name="Pitluck S."/>
            <person name="Rokhsar D."/>
            <person name="Bowler C."/>
        </authorList>
    </citation>
    <scope>GENOME REANNOTATION</scope>
    <source>
        <strain evidence="2">CCAP 1055/1</strain>
    </source>
</reference>
<protein>
    <submittedName>
        <fullName evidence="1">Uncharacterized protein</fullName>
    </submittedName>
</protein>
<gene>
    <name evidence="1" type="ORF">PHATRDRAFT_46089</name>
</gene>
<dbReference type="AlphaFoldDB" id="B7G011"/>
<dbReference type="Pfam" id="PF20721">
    <property type="entry name" value="C19orf12"/>
    <property type="match status" value="1"/>
</dbReference>